<feature type="signal peptide" evidence="2">
    <location>
        <begin position="1"/>
        <end position="24"/>
    </location>
</feature>
<gene>
    <name evidence="3" type="ORF">MOP44_06510</name>
</gene>
<dbReference type="EMBL" id="CP093313">
    <property type="protein sequence ID" value="UWZ85590.1"/>
    <property type="molecule type" value="Genomic_DNA"/>
</dbReference>
<proteinExistence type="predicted"/>
<sequence>MKGPFITPALTLAFGLALVAPAFAQEAPADSGTTLRLNSRAVLVDVIVTDREGKPVHGLSKDSFKLTEQGTAQNISYFEEHRGLTAEKRKNVSMPQLPEDVFSNYSPIATPPAVNILLIDALNTPMGDQMYLRQAAERYLKSLKPGTRLAIVTLSLNLRFVSGFSDDPAVLATALGYHKNDKPEPSVLLQSKEETNAQDLTVGLMNQLVGAGPGAMTPGAAAAMIQSFQQFMAETKYAQTADREYRTTQALQQLAIYLSAFPGRKNLIWMSGAFPLDIFGLTDMRFDDTVPKTVNLLAASRVAVYPVDVRGAWTPTVHTAESSLNRTVQNPQQVIGPPGGFPPGTTDPSSINSGHDDVTTASGLLAHNLQTESSANNSSNATMDMVAEQTGGKAFYNGNDLSGIIDKVTSSSSDFYTLSYTPSDTNMNGALRKISVNVSGGKYSLSYRHGYYAREDSAPGSAQGAQQQAAQRAVQTGDPLAPFMDFGLPLTDQILYTERIVPAAPSTPSETSGKSDKYAVDFVVPLTDLDLKLNQDGNRTGTINLGLIVYDKYGQIVSRREHLVALNIKPDAWEIYQKNGGLQLHADVEVPKGQFWLRTGVYDASTRKVGTMEVPFSSVHPLEASTATTQKP</sequence>
<organism evidence="3 4">
    <name type="scientific">Occallatibacter riparius</name>
    <dbReference type="NCBI Taxonomy" id="1002689"/>
    <lineage>
        <taxon>Bacteria</taxon>
        <taxon>Pseudomonadati</taxon>
        <taxon>Acidobacteriota</taxon>
        <taxon>Terriglobia</taxon>
        <taxon>Terriglobales</taxon>
        <taxon>Acidobacteriaceae</taxon>
        <taxon>Occallatibacter</taxon>
    </lineage>
</organism>
<dbReference type="NCBIfam" id="TIGR03436">
    <property type="entry name" value="acidobact_VWFA"/>
    <property type="match status" value="1"/>
</dbReference>
<feature type="chain" id="PRO_5039896786" evidence="2">
    <location>
        <begin position="25"/>
        <end position="632"/>
    </location>
</feature>
<feature type="region of interest" description="Disordered" evidence="1">
    <location>
        <begin position="330"/>
        <end position="357"/>
    </location>
</feature>
<reference evidence="3" key="1">
    <citation type="submission" date="2021-04" db="EMBL/GenBank/DDBJ databases">
        <title>Phylogenetic analysis of Acidobacteriaceae.</title>
        <authorList>
            <person name="Qiu L."/>
            <person name="Zhang Q."/>
        </authorList>
    </citation>
    <scope>NUCLEOTIDE SEQUENCE</scope>
    <source>
        <strain evidence="3">DSM 25168</strain>
    </source>
</reference>
<dbReference type="InterPro" id="IPR017802">
    <property type="entry name" value="VWFA-rel_acidobac-type"/>
</dbReference>
<protein>
    <submittedName>
        <fullName evidence="3">VWA domain-containing protein</fullName>
    </submittedName>
</protein>
<dbReference type="RefSeq" id="WP_260795158.1">
    <property type="nucleotide sequence ID" value="NZ_CP093313.1"/>
</dbReference>
<name>A0A9J7BXA7_9BACT</name>
<keyword evidence="2" id="KW-0732">Signal</keyword>
<evidence type="ECO:0000256" key="2">
    <source>
        <dbReference type="SAM" id="SignalP"/>
    </source>
</evidence>
<dbReference type="AlphaFoldDB" id="A0A9J7BXA7"/>
<evidence type="ECO:0000256" key="1">
    <source>
        <dbReference type="SAM" id="MobiDB-lite"/>
    </source>
</evidence>
<accession>A0A9J7BXA7</accession>
<dbReference type="KEGG" id="orp:MOP44_06510"/>
<evidence type="ECO:0000313" key="3">
    <source>
        <dbReference type="EMBL" id="UWZ85590.1"/>
    </source>
</evidence>
<keyword evidence="4" id="KW-1185">Reference proteome</keyword>
<evidence type="ECO:0000313" key="4">
    <source>
        <dbReference type="Proteomes" id="UP001059380"/>
    </source>
</evidence>
<dbReference type="Proteomes" id="UP001059380">
    <property type="component" value="Chromosome"/>
</dbReference>